<dbReference type="Pfam" id="PF00710">
    <property type="entry name" value="Asparaginase"/>
    <property type="match status" value="1"/>
</dbReference>
<dbReference type="InterPro" id="IPR006034">
    <property type="entry name" value="Asparaginase/glutaminase-like"/>
</dbReference>
<dbReference type="InterPro" id="IPR027475">
    <property type="entry name" value="Asparaginase/glutaminase_AS2"/>
</dbReference>
<evidence type="ECO:0000313" key="10">
    <source>
        <dbReference type="EMBL" id="MCX2523855.1"/>
    </source>
</evidence>
<dbReference type="SMART" id="SM00870">
    <property type="entry name" value="Asparaginase"/>
    <property type="match status" value="1"/>
</dbReference>
<dbReference type="GO" id="GO:0009066">
    <property type="term" value="P:aspartate family amino acid metabolic process"/>
    <property type="evidence" value="ECO:0007669"/>
    <property type="project" value="UniProtKB-ARBA"/>
</dbReference>
<dbReference type="EMBL" id="JAPIVE010000001">
    <property type="protein sequence ID" value="MCX2523855.1"/>
    <property type="molecule type" value="Genomic_DNA"/>
</dbReference>
<dbReference type="InterPro" id="IPR037152">
    <property type="entry name" value="L-asparaginase_N_sf"/>
</dbReference>
<gene>
    <name evidence="10" type="ORF">OQ287_06370</name>
</gene>
<evidence type="ECO:0000256" key="3">
    <source>
        <dbReference type="ARBA" id="ARBA00022801"/>
    </source>
</evidence>
<dbReference type="SUPFAM" id="SSF53774">
    <property type="entry name" value="Glutaminase/Asparaginase"/>
    <property type="match status" value="1"/>
</dbReference>
<sequence>MTQPVHVLYTGGTIGMQPGPRGLAPAAGLDLLARDVQQQSPALKEVPEWEFTSLSPLIDSANMTPLQWINIARATREAVEKGASGVVILHGTDTLAFSAAALRFWLMDVSVPVIITGAMLPAGAPDSDAWENFFGSLTAIADAAPGVGLYFHGTLLPATRTRKVRSHGRHAFQAVAGDSGPATAPADRFNFDMPDKAQQVGIVPLYPGFDASILTALIDSGRYGGVVLECFGSGTGPGDDPAFMAALERARQAGILLVAVSQCLEGGIMLDIYEAGQQLRAAGVISGGDMTRETALAKLHFLLHQASLDETRRRQLMETNLCGELSPA</sequence>
<keyword evidence="3" id="KW-0378">Hydrolase</keyword>
<evidence type="ECO:0000313" key="11">
    <source>
        <dbReference type="Proteomes" id="UP001165678"/>
    </source>
</evidence>
<evidence type="ECO:0000256" key="2">
    <source>
        <dbReference type="ARBA" id="ARBA00012920"/>
    </source>
</evidence>
<dbReference type="RefSeq" id="WP_265895862.1">
    <property type="nucleotide sequence ID" value="NZ_JAPIVE010000001.1"/>
</dbReference>
<evidence type="ECO:0000259" key="8">
    <source>
        <dbReference type="Pfam" id="PF00710"/>
    </source>
</evidence>
<dbReference type="Gene3D" id="3.40.50.40">
    <property type="match status" value="1"/>
</dbReference>
<dbReference type="FunFam" id="3.40.50.40:FF:000001">
    <property type="entry name" value="L-asparaginase 1"/>
    <property type="match status" value="1"/>
</dbReference>
<accession>A0AA41ZG00</accession>
<dbReference type="GO" id="GO:0005829">
    <property type="term" value="C:cytosol"/>
    <property type="evidence" value="ECO:0007669"/>
    <property type="project" value="TreeGrafter"/>
</dbReference>
<feature type="domain" description="Asparaginase/glutaminase C-terminal" evidence="9">
    <location>
        <begin position="199"/>
        <end position="317"/>
    </location>
</feature>
<dbReference type="Gene3D" id="3.40.50.1170">
    <property type="entry name" value="L-asparaginase, N-terminal domain"/>
    <property type="match status" value="1"/>
</dbReference>
<dbReference type="EC" id="3.5.1.1" evidence="2"/>
<dbReference type="PIRSF" id="PIRSF001220">
    <property type="entry name" value="L-ASNase_gatD"/>
    <property type="match status" value="1"/>
</dbReference>
<dbReference type="InterPro" id="IPR040919">
    <property type="entry name" value="Asparaginase_C"/>
</dbReference>
<evidence type="ECO:0000256" key="6">
    <source>
        <dbReference type="PROSITE-ProRule" id="PRU10099"/>
    </source>
</evidence>
<dbReference type="SFLD" id="SFLDS00057">
    <property type="entry name" value="Glutaminase/Asparaginase"/>
    <property type="match status" value="1"/>
</dbReference>
<dbReference type="Pfam" id="PF17763">
    <property type="entry name" value="Asparaginase_C"/>
    <property type="match status" value="1"/>
</dbReference>
<dbReference type="PANTHER" id="PTHR11707:SF28">
    <property type="entry name" value="60 KDA LYSOPHOSPHOLIPASE"/>
    <property type="match status" value="1"/>
</dbReference>
<comment type="caution">
    <text evidence="10">The sequence shown here is derived from an EMBL/GenBank/DDBJ whole genome shotgun (WGS) entry which is preliminary data.</text>
</comment>
<feature type="active site" evidence="6">
    <location>
        <position position="13"/>
    </location>
</feature>
<feature type="binding site" evidence="5">
    <location>
        <position position="60"/>
    </location>
    <ligand>
        <name>substrate</name>
    </ligand>
</feature>
<evidence type="ECO:0000256" key="1">
    <source>
        <dbReference type="ARBA" id="ARBA00010518"/>
    </source>
</evidence>
<organism evidence="10 11">
    <name type="scientific">Larsenimonas rhizosphaerae</name>
    <dbReference type="NCBI Taxonomy" id="2944682"/>
    <lineage>
        <taxon>Bacteria</taxon>
        <taxon>Pseudomonadati</taxon>
        <taxon>Pseudomonadota</taxon>
        <taxon>Gammaproteobacteria</taxon>
        <taxon>Oceanospirillales</taxon>
        <taxon>Halomonadaceae</taxon>
        <taxon>Larsenimonas</taxon>
    </lineage>
</organism>
<dbReference type="PROSITE" id="PS51732">
    <property type="entry name" value="ASN_GLN_ASE_3"/>
    <property type="match status" value="1"/>
</dbReference>
<reference evidence="10" key="1">
    <citation type="submission" date="2022-11" db="EMBL/GenBank/DDBJ databases">
        <title>Larsenimonas rhizosphaerae sp. nov., isolated from a tidal mudflat.</title>
        <authorList>
            <person name="Lee S.D."/>
            <person name="Kim I.S."/>
        </authorList>
    </citation>
    <scope>NUCLEOTIDE SEQUENCE</scope>
    <source>
        <strain evidence="10">GH2-1</strain>
    </source>
</reference>
<dbReference type="InterPro" id="IPR020827">
    <property type="entry name" value="Asparaginase/glutaminase_AS1"/>
</dbReference>
<dbReference type="PIRSF" id="PIRSF500176">
    <property type="entry name" value="L_ASNase"/>
    <property type="match status" value="1"/>
</dbReference>
<protein>
    <recommendedName>
        <fullName evidence="2">asparaginase</fullName>
        <ecNumber evidence="2">3.5.1.1</ecNumber>
    </recommendedName>
</protein>
<dbReference type="PRINTS" id="PR00139">
    <property type="entry name" value="ASNGLNASE"/>
</dbReference>
<comment type="similarity">
    <text evidence="1">Belongs to the asparaginase 1 family.</text>
</comment>
<dbReference type="InterPro" id="IPR027474">
    <property type="entry name" value="L-asparaginase_N"/>
</dbReference>
<dbReference type="PROSITE" id="PS00144">
    <property type="entry name" value="ASN_GLN_ASE_1"/>
    <property type="match status" value="1"/>
</dbReference>
<proteinExistence type="inferred from homology"/>
<feature type="active site" description="O-isoaspartyl threonine intermediate" evidence="4">
    <location>
        <position position="13"/>
    </location>
</feature>
<feature type="binding site" evidence="5">
    <location>
        <begin position="92"/>
        <end position="93"/>
    </location>
    <ligand>
        <name>substrate</name>
    </ligand>
</feature>
<dbReference type="AlphaFoldDB" id="A0AA41ZG00"/>
<evidence type="ECO:0000256" key="4">
    <source>
        <dbReference type="PIRSR" id="PIRSR001220-1"/>
    </source>
</evidence>
<feature type="domain" description="L-asparaginase N-terminal" evidence="8">
    <location>
        <begin position="5"/>
        <end position="175"/>
    </location>
</feature>
<evidence type="ECO:0000256" key="7">
    <source>
        <dbReference type="PROSITE-ProRule" id="PRU10100"/>
    </source>
</evidence>
<evidence type="ECO:0000256" key="5">
    <source>
        <dbReference type="PIRSR" id="PIRSR001220-2"/>
    </source>
</evidence>
<dbReference type="Proteomes" id="UP001165678">
    <property type="component" value="Unassembled WGS sequence"/>
</dbReference>
<evidence type="ECO:0000259" key="9">
    <source>
        <dbReference type="Pfam" id="PF17763"/>
    </source>
</evidence>
<dbReference type="PROSITE" id="PS00917">
    <property type="entry name" value="ASN_GLN_ASE_2"/>
    <property type="match status" value="1"/>
</dbReference>
<keyword evidence="11" id="KW-1185">Reference proteome</keyword>
<feature type="active site" evidence="7">
    <location>
        <position position="92"/>
    </location>
</feature>
<dbReference type="GO" id="GO:0004067">
    <property type="term" value="F:asparaginase activity"/>
    <property type="evidence" value="ECO:0007669"/>
    <property type="project" value="UniProtKB-UniRule"/>
</dbReference>
<dbReference type="InterPro" id="IPR041725">
    <property type="entry name" value="L-asparaginase_I"/>
</dbReference>
<name>A0AA41ZG00_9GAMM</name>
<dbReference type="InterPro" id="IPR027473">
    <property type="entry name" value="L-asparaginase_C"/>
</dbReference>
<dbReference type="InterPro" id="IPR036152">
    <property type="entry name" value="Asp/glu_Ase-like_sf"/>
</dbReference>
<dbReference type="PANTHER" id="PTHR11707">
    <property type="entry name" value="L-ASPARAGINASE"/>
    <property type="match status" value="1"/>
</dbReference>
<dbReference type="CDD" id="cd08963">
    <property type="entry name" value="L-asparaginase_I"/>
    <property type="match status" value="1"/>
</dbReference>